<protein>
    <recommendedName>
        <fullName evidence="4">Glycosyltransferase RgtA/B/C/D-like domain-containing protein</fullName>
    </recommendedName>
</protein>
<evidence type="ECO:0000313" key="3">
    <source>
        <dbReference type="Proteomes" id="UP000177354"/>
    </source>
</evidence>
<feature type="transmembrane region" description="Helical" evidence="1">
    <location>
        <begin position="115"/>
        <end position="134"/>
    </location>
</feature>
<feature type="transmembrane region" description="Helical" evidence="1">
    <location>
        <begin position="91"/>
        <end position="109"/>
    </location>
</feature>
<accession>A0A1F5Z650</accession>
<reference evidence="2 3" key="1">
    <citation type="journal article" date="2016" name="Nat. Commun.">
        <title>Thousands of microbial genomes shed light on interconnected biogeochemical processes in an aquifer system.</title>
        <authorList>
            <person name="Anantharaman K."/>
            <person name="Brown C.T."/>
            <person name="Hug L.A."/>
            <person name="Sharon I."/>
            <person name="Castelle C.J."/>
            <person name="Probst A.J."/>
            <person name="Thomas B.C."/>
            <person name="Singh A."/>
            <person name="Wilkins M.J."/>
            <person name="Karaoz U."/>
            <person name="Brodie E.L."/>
            <person name="Williams K.H."/>
            <person name="Hubbard S.S."/>
            <person name="Banfield J.F."/>
        </authorList>
    </citation>
    <scope>NUCLEOTIDE SEQUENCE [LARGE SCALE GENOMIC DNA]</scope>
</reference>
<proteinExistence type="predicted"/>
<feature type="transmembrane region" description="Helical" evidence="1">
    <location>
        <begin position="375"/>
        <end position="395"/>
    </location>
</feature>
<evidence type="ECO:0008006" key="4">
    <source>
        <dbReference type="Google" id="ProtNLM"/>
    </source>
</evidence>
<feature type="transmembrane region" description="Helical" evidence="1">
    <location>
        <begin position="271"/>
        <end position="289"/>
    </location>
</feature>
<feature type="transmembrane region" description="Helical" evidence="1">
    <location>
        <begin position="12"/>
        <end position="34"/>
    </location>
</feature>
<keyword evidence="1" id="KW-0472">Membrane</keyword>
<keyword evidence="1" id="KW-0812">Transmembrane</keyword>
<feature type="transmembrane region" description="Helical" evidence="1">
    <location>
        <begin position="301"/>
        <end position="318"/>
    </location>
</feature>
<organism evidence="2 3">
    <name type="scientific">Candidatus Gottesmanbacteria bacterium RIFCSPHIGHO2_01_FULL_40_15</name>
    <dbReference type="NCBI Taxonomy" id="1798376"/>
    <lineage>
        <taxon>Bacteria</taxon>
        <taxon>Candidatus Gottesmaniibacteriota</taxon>
    </lineage>
</organism>
<evidence type="ECO:0000256" key="1">
    <source>
        <dbReference type="SAM" id="Phobius"/>
    </source>
</evidence>
<feature type="transmembrane region" description="Helical" evidence="1">
    <location>
        <begin position="246"/>
        <end position="266"/>
    </location>
</feature>
<dbReference type="Proteomes" id="UP000177354">
    <property type="component" value="Unassembled WGS sequence"/>
</dbReference>
<keyword evidence="1" id="KW-1133">Transmembrane helix</keyword>
<sequence length="545" mass="62997">MKQQNDKCLIFIYSLIFLFITTFSAHTLFSWIGFNPTDDGTVLAGAKRILVGQIPYKDFISIRLPGSYYLHAPFLIVGTQYSLWLSRLFTWFEFALIVWFWVIIITIISSRNFKISWSIPLFPIIWAVIGFAFTSHNFPIMPWHSIDGLVFASLGLLLISRSVTKKEKLIGYFFLGTSVLFRQNFILLLPLILILNNDWLDITMWSASLASLGFMTVYLLITGAFFDALIQLSAQTDILGTGFFSYLRASFLFIFVISFLINSLFLSKKKFLSIVGFLLNLIFLLYLSYSLGNGHLFAYRQSFYVFWFFMGLFGYLLFNRNQYIHLLRTIGASICLGWVTSISIGYNTPALVSCVFIIILLSLLWQIADKIKLRFLYSCFLFLMFLITMKNYIYIRNYEVYRDLSVNRLTFNLGDVLKSGKYIKTNANTYDFLLDLNNAIKKVGIKKYAIIPDLAVYWISSTAINPLPIDWVQGQEIINTYEKSRILNTLQSFKKYGVIIVQKYSAGSIATKVEPLPNTDVYELVSFVRNNFKLIGETKYFYLYQ</sequence>
<comment type="caution">
    <text evidence="2">The sequence shown here is derived from an EMBL/GenBank/DDBJ whole genome shotgun (WGS) entry which is preliminary data.</text>
</comment>
<name>A0A1F5Z650_9BACT</name>
<feature type="transmembrane region" description="Helical" evidence="1">
    <location>
        <begin position="350"/>
        <end position="368"/>
    </location>
</feature>
<feature type="transmembrane region" description="Helical" evidence="1">
    <location>
        <begin position="325"/>
        <end position="344"/>
    </location>
</feature>
<feature type="transmembrane region" description="Helical" evidence="1">
    <location>
        <begin position="207"/>
        <end position="226"/>
    </location>
</feature>
<feature type="transmembrane region" description="Helical" evidence="1">
    <location>
        <begin position="169"/>
        <end position="195"/>
    </location>
</feature>
<dbReference type="AlphaFoldDB" id="A0A1F5Z650"/>
<feature type="transmembrane region" description="Helical" evidence="1">
    <location>
        <begin position="146"/>
        <end position="163"/>
    </location>
</feature>
<gene>
    <name evidence="2" type="ORF">A2777_03215</name>
</gene>
<evidence type="ECO:0000313" key="2">
    <source>
        <dbReference type="EMBL" id="OGG07845.1"/>
    </source>
</evidence>
<dbReference type="EMBL" id="MFJF01000008">
    <property type="protein sequence ID" value="OGG07845.1"/>
    <property type="molecule type" value="Genomic_DNA"/>
</dbReference>